<keyword evidence="3 7" id="KW-0028">Amino-acid biosynthesis</keyword>
<evidence type="ECO:0000256" key="2">
    <source>
        <dbReference type="ARBA" id="ARBA00009948"/>
    </source>
</evidence>
<feature type="binding site" evidence="7">
    <location>
        <position position="354"/>
    </location>
    <ligand>
        <name>phosphoenolpyruvate</name>
        <dbReference type="ChEBI" id="CHEBI:58702"/>
    </ligand>
</feature>
<comment type="caution">
    <text evidence="9">The sequence shown here is derived from an EMBL/GenBank/DDBJ whole genome shotgun (WGS) entry which is preliminary data.</text>
</comment>
<feature type="binding site" evidence="7">
    <location>
        <position position="143"/>
    </location>
    <ligand>
        <name>phosphoenolpyruvate</name>
        <dbReference type="ChEBI" id="CHEBI:58702"/>
    </ligand>
</feature>
<comment type="pathway">
    <text evidence="1 7">Metabolic intermediate biosynthesis; chorismate biosynthesis; chorismate from D-erythrose 4-phosphate and phosphoenolpyruvate: step 6/7.</text>
</comment>
<keyword evidence="4 7" id="KW-0808">Transferase</keyword>
<dbReference type="PANTHER" id="PTHR21090:SF5">
    <property type="entry name" value="PENTAFUNCTIONAL AROM POLYPEPTIDE"/>
    <property type="match status" value="1"/>
</dbReference>
<evidence type="ECO:0000256" key="5">
    <source>
        <dbReference type="ARBA" id="ARBA00023141"/>
    </source>
</evidence>
<name>A0A9D2MIW2_9FIRM</name>
<comment type="subunit">
    <text evidence="7">Monomer.</text>
</comment>
<dbReference type="NCBIfam" id="TIGR01356">
    <property type="entry name" value="aroA"/>
    <property type="match status" value="1"/>
</dbReference>
<dbReference type="InterPro" id="IPR036968">
    <property type="entry name" value="Enolpyruvate_Tfrase_sf"/>
</dbReference>
<dbReference type="Gene3D" id="3.65.10.10">
    <property type="entry name" value="Enolpyruvate transferase domain"/>
    <property type="match status" value="2"/>
</dbReference>
<feature type="binding site" evidence="7">
    <location>
        <position position="309"/>
    </location>
    <ligand>
        <name>3-phosphoshikimate</name>
        <dbReference type="ChEBI" id="CHEBI:145989"/>
    </ligand>
</feature>
<feature type="binding site" evidence="7">
    <location>
        <position position="313"/>
    </location>
    <ligand>
        <name>phosphoenolpyruvate</name>
        <dbReference type="ChEBI" id="CHEBI:58702"/>
    </ligand>
</feature>
<dbReference type="GO" id="GO:0008652">
    <property type="term" value="P:amino acid biosynthetic process"/>
    <property type="evidence" value="ECO:0007669"/>
    <property type="project" value="UniProtKB-KW"/>
</dbReference>
<keyword evidence="7" id="KW-0963">Cytoplasm</keyword>
<feature type="domain" description="Enolpyruvate transferase" evidence="8">
    <location>
        <begin position="53"/>
        <end position="388"/>
    </location>
</feature>
<dbReference type="EC" id="2.5.1.19" evidence="7"/>
<feature type="binding site" evidence="7">
    <location>
        <position position="22"/>
    </location>
    <ligand>
        <name>3-phosphoshikimate</name>
        <dbReference type="ChEBI" id="CHEBI:145989"/>
    </ligand>
</feature>
<evidence type="ECO:0000256" key="7">
    <source>
        <dbReference type="HAMAP-Rule" id="MF_00210"/>
    </source>
</evidence>
<dbReference type="InterPro" id="IPR006264">
    <property type="entry name" value="EPSP_synthase"/>
</dbReference>
<dbReference type="Proteomes" id="UP000823877">
    <property type="component" value="Unassembled WGS sequence"/>
</dbReference>
<evidence type="ECO:0000256" key="3">
    <source>
        <dbReference type="ARBA" id="ARBA00022605"/>
    </source>
</evidence>
<dbReference type="PANTHER" id="PTHR21090">
    <property type="entry name" value="AROM/DEHYDROQUINATE SYNTHASE"/>
    <property type="match status" value="1"/>
</dbReference>
<comment type="subcellular location">
    <subcellularLocation>
        <location evidence="7">Cytoplasm</location>
    </subcellularLocation>
</comment>
<dbReference type="GO" id="GO:0009423">
    <property type="term" value="P:chorismate biosynthetic process"/>
    <property type="evidence" value="ECO:0007669"/>
    <property type="project" value="UniProtKB-UniRule"/>
</dbReference>
<feature type="binding site" evidence="7">
    <location>
        <position position="142"/>
    </location>
    <ligand>
        <name>3-phosphoshikimate</name>
        <dbReference type="ChEBI" id="CHEBI:145989"/>
    </ligand>
</feature>
<feature type="binding site" evidence="7">
    <location>
        <position position="99"/>
    </location>
    <ligand>
        <name>phosphoenolpyruvate</name>
        <dbReference type="ChEBI" id="CHEBI:58702"/>
    </ligand>
</feature>
<feature type="binding site" evidence="7">
    <location>
        <position position="169"/>
    </location>
    <ligand>
        <name>3-phosphoshikimate</name>
        <dbReference type="ChEBI" id="CHEBI:145989"/>
    </ligand>
</feature>
<feature type="binding site" evidence="7">
    <location>
        <position position="21"/>
    </location>
    <ligand>
        <name>phosphoenolpyruvate</name>
        <dbReference type="ChEBI" id="CHEBI:58702"/>
    </ligand>
</feature>
<evidence type="ECO:0000259" key="8">
    <source>
        <dbReference type="Pfam" id="PF00275"/>
    </source>
</evidence>
<comment type="caution">
    <text evidence="7">Lacks conserved residue(s) required for the propagation of feature annotation.</text>
</comment>
<comment type="function">
    <text evidence="7">Catalyzes the transfer of the enolpyruvyl moiety of phosphoenolpyruvate (PEP) to the 5-hydroxyl of shikimate-3-phosphate (S3P) to produce enolpyruvyl shikimate-3-phosphate and inorganic phosphate.</text>
</comment>
<organism evidence="9 10">
    <name type="scientific">Candidatus Eubacterium faecale</name>
    <dbReference type="NCBI Taxonomy" id="2838568"/>
    <lineage>
        <taxon>Bacteria</taxon>
        <taxon>Bacillati</taxon>
        <taxon>Bacillota</taxon>
        <taxon>Clostridia</taxon>
        <taxon>Eubacteriales</taxon>
        <taxon>Eubacteriaceae</taxon>
        <taxon>Eubacterium</taxon>
    </lineage>
</organism>
<feature type="binding site" evidence="7">
    <location>
        <position position="143"/>
    </location>
    <ligand>
        <name>3-phosphoshikimate</name>
        <dbReference type="ChEBI" id="CHEBI:145989"/>
    </ligand>
</feature>
<feature type="binding site" evidence="7">
    <location>
        <position position="21"/>
    </location>
    <ligand>
        <name>3-phosphoshikimate</name>
        <dbReference type="ChEBI" id="CHEBI:145989"/>
    </ligand>
</feature>
<dbReference type="EMBL" id="DWXN01000010">
    <property type="protein sequence ID" value="HJB74891.1"/>
    <property type="molecule type" value="Genomic_DNA"/>
</dbReference>
<feature type="binding site" evidence="7">
    <location>
        <position position="71"/>
    </location>
    <ligand>
        <name>phosphoenolpyruvate</name>
        <dbReference type="ChEBI" id="CHEBI:58702"/>
    </ligand>
</feature>
<reference evidence="9" key="1">
    <citation type="journal article" date="2021" name="PeerJ">
        <title>Extensive microbial diversity within the chicken gut microbiome revealed by metagenomics and culture.</title>
        <authorList>
            <person name="Gilroy R."/>
            <person name="Ravi A."/>
            <person name="Getino M."/>
            <person name="Pursley I."/>
            <person name="Horton D.L."/>
            <person name="Alikhan N.F."/>
            <person name="Baker D."/>
            <person name="Gharbi K."/>
            <person name="Hall N."/>
            <person name="Watson M."/>
            <person name="Adriaenssens E.M."/>
            <person name="Foster-Nyarko E."/>
            <person name="Jarju S."/>
            <person name="Secka A."/>
            <person name="Antonio M."/>
            <person name="Oren A."/>
            <person name="Chaudhuri R.R."/>
            <person name="La Ragione R."/>
            <person name="Hildebrand F."/>
            <person name="Pallen M.J."/>
        </authorList>
    </citation>
    <scope>NUCLEOTIDE SEQUENCE</scope>
    <source>
        <strain evidence="9">CHK188-16595</strain>
    </source>
</reference>
<dbReference type="GO" id="GO:0003866">
    <property type="term" value="F:3-phosphoshikimate 1-carboxyvinyltransferase activity"/>
    <property type="evidence" value="ECO:0007669"/>
    <property type="project" value="UniProtKB-UniRule"/>
</dbReference>
<protein>
    <recommendedName>
        <fullName evidence="7">3-phosphoshikimate 1-carboxyvinyltransferase</fullName>
        <ecNumber evidence="7">2.5.1.19</ecNumber>
    </recommendedName>
    <alternativeName>
        <fullName evidence="7">5-enolpyruvylshikimate-3-phosphate synthase</fullName>
        <shortName evidence="7">EPSP synthase</shortName>
        <shortName evidence="7">EPSPS</shortName>
    </alternativeName>
</protein>
<feature type="binding site" evidence="7">
    <location>
        <position position="380"/>
    </location>
    <ligand>
        <name>phosphoenolpyruvate</name>
        <dbReference type="ChEBI" id="CHEBI:58702"/>
    </ligand>
</feature>
<feature type="active site" description="Proton acceptor" evidence="7">
    <location>
        <position position="282"/>
    </location>
</feature>
<comment type="similarity">
    <text evidence="2 7">Belongs to the EPSP synthase family.</text>
</comment>
<dbReference type="InterPro" id="IPR023193">
    <property type="entry name" value="EPSP_synthase_CS"/>
</dbReference>
<feature type="binding site" evidence="7">
    <location>
        <position position="282"/>
    </location>
    <ligand>
        <name>3-phosphoshikimate</name>
        <dbReference type="ChEBI" id="CHEBI:145989"/>
    </ligand>
</feature>
<reference evidence="9" key="2">
    <citation type="submission" date="2021-04" db="EMBL/GenBank/DDBJ databases">
        <authorList>
            <person name="Gilroy R."/>
        </authorList>
    </citation>
    <scope>NUCLEOTIDE SEQUENCE</scope>
    <source>
        <strain evidence="9">CHK188-16595</strain>
    </source>
</reference>
<evidence type="ECO:0000256" key="4">
    <source>
        <dbReference type="ARBA" id="ARBA00022679"/>
    </source>
</evidence>
<accession>A0A9D2MIW2</accession>
<dbReference type="InterPro" id="IPR013792">
    <property type="entry name" value="RNA3'P_cycl/enolpyr_Trfase_a/b"/>
</dbReference>
<proteinExistence type="inferred from homology"/>
<dbReference type="GO" id="GO:0009073">
    <property type="term" value="P:aromatic amino acid family biosynthetic process"/>
    <property type="evidence" value="ECO:0007669"/>
    <property type="project" value="UniProtKB-KW"/>
</dbReference>
<dbReference type="PROSITE" id="PS00885">
    <property type="entry name" value="EPSP_SYNTHASE_2"/>
    <property type="match status" value="1"/>
</dbReference>
<dbReference type="HAMAP" id="MF_00210">
    <property type="entry name" value="EPSP_synth"/>
    <property type="match status" value="1"/>
</dbReference>
<dbReference type="CDD" id="cd01556">
    <property type="entry name" value="EPSP_synthase"/>
    <property type="match status" value="1"/>
</dbReference>
<dbReference type="InterPro" id="IPR001986">
    <property type="entry name" value="Enolpyruvate_Tfrase_dom"/>
</dbReference>
<evidence type="ECO:0000256" key="6">
    <source>
        <dbReference type="ARBA" id="ARBA00044633"/>
    </source>
</evidence>
<dbReference type="Pfam" id="PF00275">
    <property type="entry name" value="EPSP_synthase"/>
    <property type="match status" value="1"/>
</dbReference>
<comment type="catalytic activity">
    <reaction evidence="6">
        <text>3-phosphoshikimate + phosphoenolpyruvate = 5-O-(1-carboxyvinyl)-3-phosphoshikimate + phosphate</text>
        <dbReference type="Rhea" id="RHEA:21256"/>
        <dbReference type="ChEBI" id="CHEBI:43474"/>
        <dbReference type="ChEBI" id="CHEBI:57701"/>
        <dbReference type="ChEBI" id="CHEBI:58702"/>
        <dbReference type="ChEBI" id="CHEBI:145989"/>
        <dbReference type="EC" id="2.5.1.19"/>
    </reaction>
    <physiologicalReaction direction="left-to-right" evidence="6">
        <dbReference type="Rhea" id="RHEA:21257"/>
    </physiologicalReaction>
</comment>
<dbReference type="SUPFAM" id="SSF55205">
    <property type="entry name" value="EPT/RTPC-like"/>
    <property type="match status" value="1"/>
</dbReference>
<evidence type="ECO:0000256" key="1">
    <source>
        <dbReference type="ARBA" id="ARBA00004811"/>
    </source>
</evidence>
<dbReference type="GO" id="GO:0005737">
    <property type="term" value="C:cytoplasm"/>
    <property type="evidence" value="ECO:0007669"/>
    <property type="project" value="UniProtKB-SubCell"/>
</dbReference>
<feature type="binding site" evidence="7">
    <location>
        <position position="26"/>
    </location>
    <ligand>
        <name>3-phosphoshikimate</name>
        <dbReference type="ChEBI" id="CHEBI:145989"/>
    </ligand>
</feature>
<evidence type="ECO:0000313" key="10">
    <source>
        <dbReference type="Proteomes" id="UP000823877"/>
    </source>
</evidence>
<gene>
    <name evidence="7 9" type="primary">aroA</name>
    <name evidence="9" type="ORF">IAA37_04360</name>
</gene>
<evidence type="ECO:0000313" key="9">
    <source>
        <dbReference type="EMBL" id="HJB74891.1"/>
    </source>
</evidence>
<sequence length="402" mass="42717">MDIVQIENAALNGAVTLPPSKSAAHRAILCAFLAGGGTVSPMIPSRDMQAAIGAANSLKNGEKIINCIESGNTLRFFIPVAAALGKEVTFTGEGRLPQRPLGEYIELLPKHGVQMQSSGSLPLHISGKLQSGDFHIRGDISSQYITGLMLALPLLDGDSNIILTTPLKSKPYVDMTVNVLADYGVEIKETDSGYFVKGNQHYSVRDYTVEGDWSHAAFFMSAAAIGGRITLKGLDMHSAQGDKAVCDVMRLFGAEVAADENGVTCAHRELRGIDIDCDDIPDMVPAIAVTAAFAKGKTVIRGAQRLRFKESDRIEAIVSNLKKMGVGVTETADGMIIEPARVSGAALKGYNDHRIVMAFSVAASFANGGTTIDDAQSVNKTYPSFFDDFKQLGGKANVFSAG</sequence>
<keyword evidence="5 7" id="KW-0057">Aromatic amino acid biosynthesis</keyword>
<dbReference type="AlphaFoldDB" id="A0A9D2MIW2"/>
<dbReference type="PIRSF" id="PIRSF000505">
    <property type="entry name" value="EPSPS"/>
    <property type="match status" value="1"/>
</dbReference>
<feature type="binding site" evidence="7">
    <location>
        <position position="141"/>
    </location>
    <ligand>
        <name>3-phosphoshikimate</name>
        <dbReference type="ChEBI" id="CHEBI:145989"/>
    </ligand>
</feature>